<feature type="region of interest" description="Disordered" evidence="1">
    <location>
        <begin position="19"/>
        <end position="44"/>
    </location>
</feature>
<organism evidence="2 3">
    <name type="scientific">Hortaea werneckii</name>
    <name type="common">Black yeast</name>
    <name type="synonym">Cladosporium werneckii</name>
    <dbReference type="NCBI Taxonomy" id="91943"/>
    <lineage>
        <taxon>Eukaryota</taxon>
        <taxon>Fungi</taxon>
        <taxon>Dikarya</taxon>
        <taxon>Ascomycota</taxon>
        <taxon>Pezizomycotina</taxon>
        <taxon>Dothideomycetes</taxon>
        <taxon>Dothideomycetidae</taxon>
        <taxon>Mycosphaerellales</taxon>
        <taxon>Teratosphaeriaceae</taxon>
        <taxon>Hortaea</taxon>
    </lineage>
</organism>
<dbReference type="EMBL" id="QWIQ01000010">
    <property type="protein sequence ID" value="RMZ17618.1"/>
    <property type="molecule type" value="Genomic_DNA"/>
</dbReference>
<name>A0A3M7HWK4_HORWE</name>
<dbReference type="AlphaFoldDB" id="A0A3M7HWK4"/>
<evidence type="ECO:0000313" key="2">
    <source>
        <dbReference type="EMBL" id="RMZ17618.1"/>
    </source>
</evidence>
<evidence type="ECO:0000313" key="3">
    <source>
        <dbReference type="Proteomes" id="UP000281468"/>
    </source>
</evidence>
<feature type="compositionally biased region" description="Polar residues" evidence="1">
    <location>
        <begin position="26"/>
        <end position="35"/>
    </location>
</feature>
<gene>
    <name evidence="2" type="ORF">D0862_00783</name>
</gene>
<comment type="caution">
    <text evidence="2">The sequence shown here is derived from an EMBL/GenBank/DDBJ whole genome shotgun (WGS) entry which is preliminary data.</text>
</comment>
<accession>A0A3M7HWK4</accession>
<sequence length="594" mass="66844">MRGSLLLLSITMTDNSTHLCGGEAPANTSDSSQPAVPTPPKRVNFPLPRELRDKIYGYLLHHEYTKHSTYPESGTRTARLPSCYKFHTNILAVNTQIGEEAKEVLRSNDFAQVTINWELEEDLEAFEVPIVCNLARRTAHFDHLRIDYKLHVKSLNIVKAQERKFVVVRFGLIKLLRFLQAGLFGCPSVVPVVLYGTGFKDNGWLHIKKVQDNYSEYNSSITVHDNVVKPLSAASKTRLLEPFHNLIIGGQSVEINKILPQHELASFKLFVAPPAMNSLPMMWRLFELGRDLKAVADQHVLNGRFTKALRLYQHILFADSDVLFRMEGAKTVPGVLCVLVYVDTYLCHAAVELSTPESWPGYAGRWLGYAMAVLEKNIDCCQAFFPAFELGSARKLAIQWLEMLVRLSTIEHTDLHVTIRSILEPMKDFRAIMALNNKEQVADYFDHDVNYLKTLVPEDDDTAAIPIIDKRKLSLFQLPPLILDFVLPDGWSKPTDWHGFLDKELYGLLLSRGLLPHREPLLVLGLVLVFDDVFDLVALQDVQVLEVVAAFFDRVDEDVEGGVEDVASADLFGGVGVPGPVVDEGGVWVWFRGT</sequence>
<dbReference type="VEuPathDB" id="FungiDB:BTJ68_12508"/>
<evidence type="ECO:0000256" key="1">
    <source>
        <dbReference type="SAM" id="MobiDB-lite"/>
    </source>
</evidence>
<reference evidence="2 3" key="1">
    <citation type="journal article" date="2018" name="BMC Genomics">
        <title>Genomic evidence for intraspecific hybridization in a clonal and extremely halotolerant yeast.</title>
        <authorList>
            <person name="Gostincar C."/>
            <person name="Stajich J.E."/>
            <person name="Zupancic J."/>
            <person name="Zalar P."/>
            <person name="Gunde-Cimerman N."/>
        </authorList>
    </citation>
    <scope>NUCLEOTIDE SEQUENCE [LARGE SCALE GENOMIC DNA]</scope>
    <source>
        <strain evidence="2 3">EXF-171</strain>
    </source>
</reference>
<dbReference type="Proteomes" id="UP000281468">
    <property type="component" value="Unassembled WGS sequence"/>
</dbReference>
<protein>
    <submittedName>
        <fullName evidence="2">Uncharacterized protein</fullName>
    </submittedName>
</protein>
<proteinExistence type="predicted"/>